<sequence>MGVRGLKRPRRYVGFMPSFRTLCAVSAGFCVGTFAVLMAAPTVIYFLFDLEESQGADVMSRRAAVLFLSVGVILWRQRGVEQRETKAGLALGMFVFMAAFVILGLVEFARGAVGPGILLAVAAEFAFGAAFFGHLRATRGTPTSG</sequence>
<proteinExistence type="predicted"/>
<evidence type="ECO:0000313" key="2">
    <source>
        <dbReference type="EMBL" id="BAN02670.1"/>
    </source>
</evidence>
<feature type="transmembrane region" description="Helical" evidence="1">
    <location>
        <begin position="112"/>
        <end position="132"/>
    </location>
</feature>
<reference evidence="2 3" key="1">
    <citation type="journal article" date="2013" name="Int. J. Syst. Evol. Microbiol.">
        <title>Ilumatobacter nonamiense sp. nov. and Ilumatobacter coccineum sp. nov., isolated from seashore sand.</title>
        <authorList>
            <person name="Matsumoto A."/>
            <person name="Kasai H."/>
            <person name="Matsuo Y."/>
            <person name="Shizuri Y."/>
            <person name="Ichikawa N."/>
            <person name="Fujita N."/>
            <person name="Omura S."/>
            <person name="Takahashi Y."/>
        </authorList>
    </citation>
    <scope>NUCLEOTIDE SEQUENCE [LARGE SCALE GENOMIC DNA]</scope>
    <source>
        <strain evidence="3">NBRC 103263 / KCTC 29153 / YM16-304</strain>
    </source>
</reference>
<protein>
    <recommendedName>
        <fullName evidence="4">DUF4345 domain-containing protein</fullName>
    </recommendedName>
</protein>
<evidence type="ECO:0000313" key="3">
    <source>
        <dbReference type="Proteomes" id="UP000011863"/>
    </source>
</evidence>
<feature type="transmembrane region" description="Helical" evidence="1">
    <location>
        <begin position="87"/>
        <end position="106"/>
    </location>
</feature>
<evidence type="ECO:0000256" key="1">
    <source>
        <dbReference type="SAM" id="Phobius"/>
    </source>
</evidence>
<feature type="transmembrane region" description="Helical" evidence="1">
    <location>
        <begin position="21"/>
        <end position="47"/>
    </location>
</feature>
<dbReference type="Proteomes" id="UP000011863">
    <property type="component" value="Chromosome"/>
</dbReference>
<keyword evidence="3" id="KW-1185">Reference proteome</keyword>
<keyword evidence="1" id="KW-0472">Membrane</keyword>
<keyword evidence="1" id="KW-0812">Transmembrane</keyword>
<dbReference type="AlphaFoldDB" id="A0A6C7E8C4"/>
<gene>
    <name evidence="2" type="ORF">YM304_23560</name>
</gene>
<name>A0A6C7E8C4_ILUCY</name>
<keyword evidence="1" id="KW-1133">Transmembrane helix</keyword>
<accession>A0A6C7E8C4</accession>
<feature type="transmembrane region" description="Helical" evidence="1">
    <location>
        <begin position="59"/>
        <end position="75"/>
    </location>
</feature>
<dbReference type="EMBL" id="AP012057">
    <property type="protein sequence ID" value="BAN02670.1"/>
    <property type="molecule type" value="Genomic_DNA"/>
</dbReference>
<dbReference type="KEGG" id="aym:YM304_23560"/>
<organism evidence="2 3">
    <name type="scientific">Ilumatobacter coccineus (strain NBRC 103263 / KCTC 29153 / YM16-304)</name>
    <dbReference type="NCBI Taxonomy" id="1313172"/>
    <lineage>
        <taxon>Bacteria</taxon>
        <taxon>Bacillati</taxon>
        <taxon>Actinomycetota</taxon>
        <taxon>Acidimicrobiia</taxon>
        <taxon>Acidimicrobiales</taxon>
        <taxon>Ilumatobacteraceae</taxon>
        <taxon>Ilumatobacter</taxon>
    </lineage>
</organism>
<evidence type="ECO:0008006" key="4">
    <source>
        <dbReference type="Google" id="ProtNLM"/>
    </source>
</evidence>